<keyword evidence="3" id="KW-0732">Signal</keyword>
<organism evidence="5 6">
    <name type="scientific">Trichoplusia ni</name>
    <name type="common">Cabbage looper</name>
    <dbReference type="NCBI Taxonomy" id="7111"/>
    <lineage>
        <taxon>Eukaryota</taxon>
        <taxon>Metazoa</taxon>
        <taxon>Ecdysozoa</taxon>
        <taxon>Arthropoda</taxon>
        <taxon>Hexapoda</taxon>
        <taxon>Insecta</taxon>
        <taxon>Pterygota</taxon>
        <taxon>Neoptera</taxon>
        <taxon>Endopterygota</taxon>
        <taxon>Lepidoptera</taxon>
        <taxon>Glossata</taxon>
        <taxon>Ditrysia</taxon>
        <taxon>Noctuoidea</taxon>
        <taxon>Noctuidae</taxon>
        <taxon>Plusiinae</taxon>
        <taxon>Trichoplusia</taxon>
    </lineage>
</organism>
<feature type="transmembrane region" description="Helical" evidence="2">
    <location>
        <begin position="586"/>
        <end position="607"/>
    </location>
</feature>
<dbReference type="PANTHER" id="PTHR11161:SF0">
    <property type="entry name" value="O-ACYLTRANSFERASE LIKE PROTEIN"/>
    <property type="match status" value="1"/>
</dbReference>
<evidence type="ECO:0000313" key="5">
    <source>
        <dbReference type="Proteomes" id="UP000322000"/>
    </source>
</evidence>
<evidence type="ECO:0000313" key="6">
    <source>
        <dbReference type="RefSeq" id="XP_026732981.1"/>
    </source>
</evidence>
<dbReference type="InterPro" id="IPR052728">
    <property type="entry name" value="O2_lipid_transport_reg"/>
</dbReference>
<dbReference type="InterPro" id="IPR006621">
    <property type="entry name" value="Nose-resist-to-fluoxetine_N"/>
</dbReference>
<feature type="chain" id="PRO_5028814426" evidence="3">
    <location>
        <begin position="25"/>
        <end position="777"/>
    </location>
</feature>
<dbReference type="Pfam" id="PF20146">
    <property type="entry name" value="NRF"/>
    <property type="match status" value="1"/>
</dbReference>
<dbReference type="OrthoDB" id="118951at2759"/>
<feature type="transmembrane region" description="Helical" evidence="2">
    <location>
        <begin position="333"/>
        <end position="359"/>
    </location>
</feature>
<evidence type="ECO:0000256" key="3">
    <source>
        <dbReference type="SAM" id="SignalP"/>
    </source>
</evidence>
<dbReference type="Pfam" id="PF01757">
    <property type="entry name" value="Acyl_transf_3"/>
    <property type="match status" value="1"/>
</dbReference>
<dbReference type="FunCoup" id="A0A7E5VXY9">
    <property type="interactions" value="5"/>
</dbReference>
<accession>A0A7E5VXY9</accession>
<keyword evidence="2" id="KW-0472">Membrane</keyword>
<feature type="compositionally biased region" description="Basic and acidic residues" evidence="1">
    <location>
        <begin position="737"/>
        <end position="746"/>
    </location>
</feature>
<feature type="transmembrane region" description="Helical" evidence="2">
    <location>
        <begin position="474"/>
        <end position="493"/>
    </location>
</feature>
<dbReference type="InterPro" id="IPR002656">
    <property type="entry name" value="Acyl_transf_3_dom"/>
</dbReference>
<reference evidence="6" key="1">
    <citation type="submission" date="2025-08" db="UniProtKB">
        <authorList>
            <consortium name="RefSeq"/>
        </authorList>
    </citation>
    <scope>IDENTIFICATION</scope>
</reference>
<gene>
    <name evidence="6" type="primary">LOC113497591</name>
</gene>
<name>A0A7E5VXY9_TRINI</name>
<dbReference type="Proteomes" id="UP000322000">
    <property type="component" value="Chromosome 9"/>
</dbReference>
<evidence type="ECO:0000256" key="1">
    <source>
        <dbReference type="SAM" id="MobiDB-lite"/>
    </source>
</evidence>
<feature type="transmembrane region" description="Helical" evidence="2">
    <location>
        <begin position="663"/>
        <end position="686"/>
    </location>
</feature>
<dbReference type="InParanoid" id="A0A7E5VXY9"/>
<feature type="transmembrane region" description="Helical" evidence="2">
    <location>
        <begin position="628"/>
        <end position="651"/>
    </location>
</feature>
<keyword evidence="2" id="KW-0812">Transmembrane</keyword>
<keyword evidence="5" id="KW-1185">Reference proteome</keyword>
<protein>
    <submittedName>
        <fullName evidence="6">Nose resistant to fluoxetine protein 6-like</fullName>
    </submittedName>
</protein>
<feature type="signal peptide" evidence="3">
    <location>
        <begin position="1"/>
        <end position="24"/>
    </location>
</feature>
<dbReference type="SMART" id="SM00703">
    <property type="entry name" value="NRF"/>
    <property type="match status" value="1"/>
</dbReference>
<evidence type="ECO:0000259" key="4">
    <source>
        <dbReference type="SMART" id="SM00703"/>
    </source>
</evidence>
<dbReference type="PANTHER" id="PTHR11161">
    <property type="entry name" value="O-ACYLTRANSFERASE"/>
    <property type="match status" value="1"/>
</dbReference>
<sequence>MSNIIMEVKLILAFLFVSFLSVNCFDLIERRNGAINASYLEEVIDAQECDRQVKVIRENALLLLQFADAGLRTPRGILTGNTIDLGNYHQCLGIDHQLEEMHIQGKYCSIEVPFDQQLHLPRSQDLEGLPFNPNSLRVDNATMKMMQQYDVMRRLVRAIGGDFNGLDLGARSSPENPLSTSVFSLSVCVPKPCTTEQAITSLLFNVSQIGFNYTDAYCRLPNDKPWVTADFVAVSFFAVLGGLTLISTCYDIGYRFVLNKDVKQMSVLYRSFSVYTNGEILTTFKSVPGTIQCLDGIRTLAMLWVIVCHSFSSEPFVANPIDLYSDWLFSPKALWITAGTMTVDTFFTMAGVLLVYTTVGKMNQMTFVKNLHWFYLNRFMRVTPMLGIAVLLQVSFYNQIADGPYWVTVADQVERCRENWLMTMLHVQNIVHPENMCLPHSWYIAIDFQLYVISPFILFWVFSGKSRTAWSSLLGGLLVVLIISTGYCFYIDLPGGALVPSRLPEFQRYYDLYYFNTLTRASPFFVGLVFGYLLHVYRKKRLNIPVFVAMIYWACSAGIFAGIFYFKYRIKQNDWDNHFMDNFMNSFMRPCYACAICWLIIACVHGYSGPINWFLSHEYWRLPARLSYGMYLFHQPLMFTLNATMVVPIYFTVERYFFKFLAYVVWAVVYSFVFTLTVDTPISVLFKMLMDAAKPKPPAVKADKKVDEDIPEKLREVKSEDNVPEVMIVDTKDVKPKTTEIHDEPQTSKNLQIESKKDPGDEVVRIDDTGILRDTKN</sequence>
<feature type="compositionally biased region" description="Basic and acidic residues" evidence="1">
    <location>
        <begin position="754"/>
        <end position="777"/>
    </location>
</feature>
<keyword evidence="2" id="KW-1133">Transmembrane helix</keyword>
<feature type="transmembrane region" description="Helical" evidence="2">
    <location>
        <begin position="226"/>
        <end position="250"/>
    </location>
</feature>
<dbReference type="GO" id="GO:0016747">
    <property type="term" value="F:acyltransferase activity, transferring groups other than amino-acyl groups"/>
    <property type="evidence" value="ECO:0007669"/>
    <property type="project" value="InterPro"/>
</dbReference>
<dbReference type="AlphaFoldDB" id="A0A7E5VXY9"/>
<feature type="transmembrane region" description="Helical" evidence="2">
    <location>
        <begin position="546"/>
        <end position="566"/>
    </location>
</feature>
<feature type="transmembrane region" description="Helical" evidence="2">
    <location>
        <begin position="513"/>
        <end position="534"/>
    </location>
</feature>
<proteinExistence type="predicted"/>
<dbReference type="GeneID" id="113497591"/>
<feature type="domain" description="Nose resistant-to-fluoxetine protein N-terminal" evidence="4">
    <location>
        <begin position="46"/>
        <end position="220"/>
    </location>
</feature>
<feature type="transmembrane region" description="Helical" evidence="2">
    <location>
        <begin position="442"/>
        <end position="462"/>
    </location>
</feature>
<dbReference type="KEGG" id="tnl:113497591"/>
<evidence type="ECO:0000256" key="2">
    <source>
        <dbReference type="SAM" id="Phobius"/>
    </source>
</evidence>
<dbReference type="RefSeq" id="XP_026732981.1">
    <property type="nucleotide sequence ID" value="XM_026877180.1"/>
</dbReference>
<feature type="region of interest" description="Disordered" evidence="1">
    <location>
        <begin position="737"/>
        <end position="777"/>
    </location>
</feature>